<proteinExistence type="predicted"/>
<dbReference type="EMBL" id="PVNL01000112">
    <property type="protein sequence ID" value="PRQ02594.1"/>
    <property type="molecule type" value="Genomic_DNA"/>
</dbReference>
<dbReference type="RefSeq" id="WP_106092448.1">
    <property type="nucleotide sequence ID" value="NZ_PVNL01000112.1"/>
</dbReference>
<accession>A0A2S9YBV8</accession>
<sequence length="411" mass="44804">MSITKYLDRHASVTADQCAGLEAFGPWDHAVVIPARREGAQCLAAAQAPAQRHAVVCVLVVNAGHAADAPDDLQDQLEGTQLLEAVEAHPELWRREGVSLHRVGSLDVVLVDCVRGDRRFDSSDGVGLARKIGADLVLRLHQLGRLRSPWIHCTDADARLPAEHFERVASSGANVIATVAPFWHEPGDDPEADLATARYELSLRYYVAGLRFAGSPFAFHTIGSLISVACSAYASVRGFPRRQAGEDFYLLNKLAKLGIVRELGGAPVEIRSRRSARVPFGTGPAVAALISGQALQVYDPRVFQALARVLRSLDQIVSGAGLGALAELTRELDAPQLHGMFEAAQTLVERYPPAQLAQRLHERFDGFRTLKLIHELTASRWPKLAWPDAVARAPFIEFSPDLPIDAQRRAL</sequence>
<organism evidence="1 2">
    <name type="scientific">Enhygromyxa salina</name>
    <dbReference type="NCBI Taxonomy" id="215803"/>
    <lineage>
        <taxon>Bacteria</taxon>
        <taxon>Pseudomonadati</taxon>
        <taxon>Myxococcota</taxon>
        <taxon>Polyangia</taxon>
        <taxon>Nannocystales</taxon>
        <taxon>Nannocystaceae</taxon>
        <taxon>Enhygromyxa</taxon>
    </lineage>
</organism>
<protein>
    <recommendedName>
        <fullName evidence="3">Glycosyl transferase family 2</fullName>
    </recommendedName>
</protein>
<dbReference type="OrthoDB" id="5391853at2"/>
<dbReference type="InterPro" id="IPR029044">
    <property type="entry name" value="Nucleotide-diphossugar_trans"/>
</dbReference>
<evidence type="ECO:0008006" key="3">
    <source>
        <dbReference type="Google" id="ProtNLM"/>
    </source>
</evidence>
<reference evidence="1 2" key="1">
    <citation type="submission" date="2018-03" db="EMBL/GenBank/DDBJ databases">
        <title>Draft Genome Sequences of the Obligatory Marine Myxobacteria Enhygromyxa salina SWB007.</title>
        <authorList>
            <person name="Poehlein A."/>
            <person name="Moghaddam J.A."/>
            <person name="Harms H."/>
            <person name="Alanjari M."/>
            <person name="Koenig G.M."/>
            <person name="Daniel R."/>
            <person name="Schaeberle T.F."/>
        </authorList>
    </citation>
    <scope>NUCLEOTIDE SEQUENCE [LARGE SCALE GENOMIC DNA]</scope>
    <source>
        <strain evidence="1 2">SWB007</strain>
    </source>
</reference>
<dbReference type="AlphaFoldDB" id="A0A2S9YBV8"/>
<dbReference type="Proteomes" id="UP000238823">
    <property type="component" value="Unassembled WGS sequence"/>
</dbReference>
<name>A0A2S9YBV8_9BACT</name>
<dbReference type="SUPFAM" id="SSF53448">
    <property type="entry name" value="Nucleotide-diphospho-sugar transferases"/>
    <property type="match status" value="1"/>
</dbReference>
<evidence type="ECO:0000313" key="2">
    <source>
        <dbReference type="Proteomes" id="UP000238823"/>
    </source>
</evidence>
<gene>
    <name evidence="1" type="ORF">ENSA7_55660</name>
</gene>
<evidence type="ECO:0000313" key="1">
    <source>
        <dbReference type="EMBL" id="PRQ02594.1"/>
    </source>
</evidence>
<comment type="caution">
    <text evidence="1">The sequence shown here is derived from an EMBL/GenBank/DDBJ whole genome shotgun (WGS) entry which is preliminary data.</text>
</comment>